<feature type="transmembrane region" description="Helical" evidence="1">
    <location>
        <begin position="84"/>
        <end position="105"/>
    </location>
</feature>
<keyword evidence="1" id="KW-0472">Membrane</keyword>
<dbReference type="PANTHER" id="PTHR30221">
    <property type="entry name" value="SMALL-CONDUCTANCE MECHANOSENSITIVE CHANNEL"/>
    <property type="match status" value="1"/>
</dbReference>
<organism evidence="2 3">
    <name type="scientific">Mongoliitalea lutea</name>
    <dbReference type="NCBI Taxonomy" id="849756"/>
    <lineage>
        <taxon>Bacteria</taxon>
        <taxon>Pseudomonadati</taxon>
        <taxon>Bacteroidota</taxon>
        <taxon>Cytophagia</taxon>
        <taxon>Cytophagales</taxon>
        <taxon>Cyclobacteriaceae</taxon>
        <taxon>Mongoliitalea</taxon>
    </lineage>
</organism>
<dbReference type="Gene3D" id="1.10.287.1260">
    <property type="match status" value="1"/>
</dbReference>
<dbReference type="InterPro" id="IPR008910">
    <property type="entry name" value="MSC_TM_helix"/>
</dbReference>
<feature type="transmembrane region" description="Helical" evidence="1">
    <location>
        <begin position="192"/>
        <end position="214"/>
    </location>
</feature>
<reference evidence="2" key="1">
    <citation type="journal article" date="2014" name="Int. J. Syst. Evol. Microbiol.">
        <title>Complete genome sequence of Corynebacterium casei LMG S-19264T (=DSM 44701T), isolated from a smear-ripened cheese.</title>
        <authorList>
            <consortium name="US DOE Joint Genome Institute (JGI-PGF)"/>
            <person name="Walter F."/>
            <person name="Albersmeier A."/>
            <person name="Kalinowski J."/>
            <person name="Ruckert C."/>
        </authorList>
    </citation>
    <scope>NUCLEOTIDE SEQUENCE</scope>
    <source>
        <strain evidence="2">KCTC 23224</strain>
    </source>
</reference>
<sequence>MQTVTDWAEVTLNTFLKMGEQLSSNLLSVLGAVIILVLGWLTTKLITFILGKVLEKSKIDALSHKLNESKSFGNSKIEFDLSKVIIAFVKWIMYLVFLTVAADILNWTVISNEITNLLAYLPKLFSALALLIIGLYIANFIKKAIKGLLEAIAFSGAGLVSSIIFFIIAIIFTLTALNQAGIDISVITGNLIIIVGGVVLTLVISIGVGSIELVQKSLYTYYVRRNYSTGDQVTFKNKKGTIQSIGNLTVVIASEEGEFHVPIKDFANEVTIRTK</sequence>
<keyword evidence="1" id="KW-1133">Transmembrane helix</keyword>
<reference evidence="2" key="2">
    <citation type="submission" date="2020-09" db="EMBL/GenBank/DDBJ databases">
        <authorList>
            <person name="Sun Q."/>
            <person name="Kim S."/>
        </authorList>
    </citation>
    <scope>NUCLEOTIDE SEQUENCE</scope>
    <source>
        <strain evidence="2">KCTC 23224</strain>
    </source>
</reference>
<evidence type="ECO:0000313" key="3">
    <source>
        <dbReference type="Proteomes" id="UP000642809"/>
    </source>
</evidence>
<gene>
    <name evidence="2" type="ORF">GCM10008106_03690</name>
</gene>
<feature type="transmembrane region" description="Helical" evidence="1">
    <location>
        <begin position="117"/>
        <end position="139"/>
    </location>
</feature>
<dbReference type="InterPro" id="IPR045275">
    <property type="entry name" value="MscS_archaea/bacteria_type"/>
</dbReference>
<dbReference type="GO" id="GO:0008381">
    <property type="term" value="F:mechanosensitive monoatomic ion channel activity"/>
    <property type="evidence" value="ECO:0007669"/>
    <property type="project" value="InterPro"/>
</dbReference>
<keyword evidence="1" id="KW-0812">Transmembrane</keyword>
<feature type="transmembrane region" description="Helical" evidence="1">
    <location>
        <begin position="26"/>
        <end position="50"/>
    </location>
</feature>
<dbReference type="Proteomes" id="UP000642809">
    <property type="component" value="Unassembled WGS sequence"/>
</dbReference>
<dbReference type="EMBL" id="BMYF01000002">
    <property type="protein sequence ID" value="GHB26323.1"/>
    <property type="molecule type" value="Genomic_DNA"/>
</dbReference>
<dbReference type="PANTHER" id="PTHR30221:SF1">
    <property type="entry name" value="SMALL-CONDUCTANCE MECHANOSENSITIVE CHANNEL"/>
    <property type="match status" value="1"/>
</dbReference>
<evidence type="ECO:0000256" key="1">
    <source>
        <dbReference type="SAM" id="Phobius"/>
    </source>
</evidence>
<dbReference type="AlphaFoldDB" id="A0A8J3CTT7"/>
<proteinExistence type="predicted"/>
<name>A0A8J3CTT7_9BACT</name>
<comment type="caution">
    <text evidence="2">The sequence shown here is derived from an EMBL/GenBank/DDBJ whole genome shotgun (WGS) entry which is preliminary data.</text>
</comment>
<feature type="transmembrane region" description="Helical" evidence="1">
    <location>
        <begin position="151"/>
        <end position="172"/>
    </location>
</feature>
<dbReference type="RefSeq" id="WP_189578745.1">
    <property type="nucleotide sequence ID" value="NZ_BMYF01000002.1"/>
</dbReference>
<evidence type="ECO:0000313" key="2">
    <source>
        <dbReference type="EMBL" id="GHB26323.1"/>
    </source>
</evidence>
<dbReference type="Pfam" id="PF05552">
    <property type="entry name" value="MS_channel_1st_1"/>
    <property type="match status" value="2"/>
</dbReference>
<keyword evidence="3" id="KW-1185">Reference proteome</keyword>
<accession>A0A8J3CTT7</accession>
<protein>
    <submittedName>
        <fullName evidence="2">Uncharacterized protein</fullName>
    </submittedName>
</protein>